<dbReference type="GO" id="GO:0046872">
    <property type="term" value="F:metal ion binding"/>
    <property type="evidence" value="ECO:0007669"/>
    <property type="project" value="UniProtKB-KW"/>
</dbReference>
<dbReference type="AlphaFoldDB" id="A0A0M0JR13"/>
<dbReference type="OrthoDB" id="2011769at2759"/>
<evidence type="ECO:0000313" key="9">
    <source>
        <dbReference type="Proteomes" id="UP000037460"/>
    </source>
</evidence>
<evidence type="ECO:0000256" key="5">
    <source>
        <dbReference type="PIRSR" id="PIRSR606689-2"/>
    </source>
</evidence>
<dbReference type="PROSITE" id="PS51417">
    <property type="entry name" value="ARF"/>
    <property type="match status" value="1"/>
</dbReference>
<evidence type="ECO:0000313" key="8">
    <source>
        <dbReference type="EMBL" id="KOO28747.1"/>
    </source>
</evidence>
<feature type="binding site" evidence="4">
    <location>
        <begin position="128"/>
        <end position="131"/>
    </location>
    <ligand>
        <name>GTP</name>
        <dbReference type="ChEBI" id="CHEBI:37565"/>
    </ligand>
</feature>
<evidence type="ECO:0000256" key="2">
    <source>
        <dbReference type="ARBA" id="ARBA00022741"/>
    </source>
</evidence>
<accession>A0A0M0JR13</accession>
<feature type="binding site" evidence="5">
    <location>
        <position position="31"/>
    </location>
    <ligand>
        <name>Mg(2+)</name>
        <dbReference type="ChEBI" id="CHEBI:18420"/>
    </ligand>
</feature>
<dbReference type="InterPro" id="IPR006689">
    <property type="entry name" value="Small_GTPase_ARF/SAR"/>
</dbReference>
<dbReference type="NCBIfam" id="TIGR00231">
    <property type="entry name" value="small_GTP"/>
    <property type="match status" value="1"/>
</dbReference>
<sequence>MSALMQALRARFLGRDECRVIVVGLDGCGKTTIVHRLKHGALDDSEIIPTVGFNVECVEHKKMIFSLWDLGGAQDARTFWRFYYPDTQAVIFVIDSSDINRMDEAREDLHRMLTEHELWDAPLLVLANKHDLPNAMDMSKICEVLQLYSLSNRNWYIIETQATHPDPLETKLTAGLDWLVDVLLLPAPSRQQLAKQEHQRNRAKQAASSG</sequence>
<dbReference type="CDD" id="cd00878">
    <property type="entry name" value="Arf_Arl"/>
    <property type="match status" value="1"/>
</dbReference>
<keyword evidence="9" id="KW-1185">Reference proteome</keyword>
<dbReference type="GO" id="GO:0003924">
    <property type="term" value="F:GTPase activity"/>
    <property type="evidence" value="ECO:0007669"/>
    <property type="project" value="InterPro"/>
</dbReference>
<feature type="region of interest" description="Disordered" evidence="7">
    <location>
        <begin position="191"/>
        <end position="210"/>
    </location>
</feature>
<dbReference type="PRINTS" id="PR00328">
    <property type="entry name" value="SAR1GTPBP"/>
</dbReference>
<evidence type="ECO:0000256" key="7">
    <source>
        <dbReference type="SAM" id="MobiDB-lite"/>
    </source>
</evidence>
<gene>
    <name evidence="8" type="ORF">Ctob_012851</name>
</gene>
<keyword evidence="5" id="KW-0460">Magnesium</keyword>
<comment type="caution">
    <text evidence="8">The sequence shown here is derived from an EMBL/GenBank/DDBJ whole genome shotgun (WGS) entry which is preliminary data.</text>
</comment>
<dbReference type="Gene3D" id="3.40.50.300">
    <property type="entry name" value="P-loop containing nucleotide triphosphate hydrolases"/>
    <property type="match status" value="1"/>
</dbReference>
<evidence type="ECO:0000256" key="3">
    <source>
        <dbReference type="ARBA" id="ARBA00023134"/>
    </source>
</evidence>
<reference evidence="9" key="1">
    <citation type="journal article" date="2015" name="PLoS Genet.">
        <title>Genome Sequence and Transcriptome Analyses of Chrysochromulina tobin: Metabolic Tools for Enhanced Algal Fitness in the Prominent Order Prymnesiales (Haptophyceae).</title>
        <authorList>
            <person name="Hovde B.T."/>
            <person name="Deodato C.R."/>
            <person name="Hunsperger H.M."/>
            <person name="Ryken S.A."/>
            <person name="Yost W."/>
            <person name="Jha R.K."/>
            <person name="Patterson J."/>
            <person name="Monnat R.J. Jr."/>
            <person name="Barlow S.B."/>
            <person name="Starkenburg S.R."/>
            <person name="Cattolico R.A."/>
        </authorList>
    </citation>
    <scope>NUCLEOTIDE SEQUENCE</scope>
    <source>
        <strain evidence="9">CCMP291</strain>
    </source>
</reference>
<evidence type="ECO:0000256" key="6">
    <source>
        <dbReference type="RuleBase" id="RU003925"/>
    </source>
</evidence>
<evidence type="ECO:0000256" key="4">
    <source>
        <dbReference type="PIRSR" id="PIRSR606689-1"/>
    </source>
</evidence>
<dbReference type="SUPFAM" id="SSF52540">
    <property type="entry name" value="P-loop containing nucleoside triphosphate hydrolases"/>
    <property type="match status" value="1"/>
</dbReference>
<organism evidence="8 9">
    <name type="scientific">Chrysochromulina tobinii</name>
    <dbReference type="NCBI Taxonomy" id="1460289"/>
    <lineage>
        <taxon>Eukaryota</taxon>
        <taxon>Haptista</taxon>
        <taxon>Haptophyta</taxon>
        <taxon>Prymnesiophyceae</taxon>
        <taxon>Prymnesiales</taxon>
        <taxon>Chrysochromulinaceae</taxon>
        <taxon>Chrysochromulina</taxon>
    </lineage>
</organism>
<feature type="binding site" evidence="5">
    <location>
        <position position="50"/>
    </location>
    <ligand>
        <name>Mg(2+)</name>
        <dbReference type="ChEBI" id="CHEBI:18420"/>
    </ligand>
</feature>
<dbReference type="EMBL" id="JWZX01002519">
    <property type="protein sequence ID" value="KOO28747.1"/>
    <property type="molecule type" value="Genomic_DNA"/>
</dbReference>
<dbReference type="PANTHER" id="PTHR11711">
    <property type="entry name" value="ADP RIBOSYLATION FACTOR-RELATED"/>
    <property type="match status" value="1"/>
</dbReference>
<dbReference type="InterPro" id="IPR027417">
    <property type="entry name" value="P-loop_NTPase"/>
</dbReference>
<dbReference type="InterPro" id="IPR005225">
    <property type="entry name" value="Small_GTP-bd"/>
</dbReference>
<dbReference type="SMART" id="SM00178">
    <property type="entry name" value="SAR"/>
    <property type="match status" value="1"/>
</dbReference>
<comment type="similarity">
    <text evidence="1 6">Belongs to the small GTPase superfamily. Arf family.</text>
</comment>
<dbReference type="FunFam" id="3.40.50.300:FF:000412">
    <property type="entry name" value="ADP-ribosylation factor 1"/>
    <property type="match status" value="1"/>
</dbReference>
<protein>
    <submittedName>
        <fullName evidence="8">ADP-ribosylation factor</fullName>
    </submittedName>
</protein>
<keyword evidence="2 4" id="KW-0547">Nucleotide-binding</keyword>
<dbReference type="Pfam" id="PF00025">
    <property type="entry name" value="Arf"/>
    <property type="match status" value="1"/>
</dbReference>
<dbReference type="GO" id="GO:0005525">
    <property type="term" value="F:GTP binding"/>
    <property type="evidence" value="ECO:0007669"/>
    <property type="project" value="UniProtKB-KW"/>
</dbReference>
<evidence type="ECO:0000256" key="1">
    <source>
        <dbReference type="ARBA" id="ARBA00010290"/>
    </source>
</evidence>
<dbReference type="Proteomes" id="UP000037460">
    <property type="component" value="Unassembled WGS sequence"/>
</dbReference>
<feature type="binding site" evidence="4">
    <location>
        <position position="72"/>
    </location>
    <ligand>
        <name>GTP</name>
        <dbReference type="ChEBI" id="CHEBI:37565"/>
    </ligand>
</feature>
<name>A0A0M0JR13_9EUKA</name>
<dbReference type="GO" id="GO:0030010">
    <property type="term" value="P:establishment of cell polarity"/>
    <property type="evidence" value="ECO:0007669"/>
    <property type="project" value="UniProtKB-ARBA"/>
</dbReference>
<proteinExistence type="inferred from homology"/>
<keyword evidence="5" id="KW-0479">Metal-binding</keyword>
<feature type="binding site" evidence="4">
    <location>
        <begin position="24"/>
        <end position="31"/>
    </location>
    <ligand>
        <name>GTP</name>
        <dbReference type="ChEBI" id="CHEBI:37565"/>
    </ligand>
</feature>
<dbReference type="InterPro" id="IPR024156">
    <property type="entry name" value="Small_GTPase_ARF"/>
</dbReference>
<dbReference type="SMART" id="SM00177">
    <property type="entry name" value="ARF"/>
    <property type="match status" value="1"/>
</dbReference>
<keyword evidence="3 4" id="KW-0342">GTP-binding</keyword>